<dbReference type="SUPFAM" id="SSF48452">
    <property type="entry name" value="TPR-like"/>
    <property type="match status" value="2"/>
</dbReference>
<organism evidence="1 2">
    <name type="scientific">Roseateles oligotrophus</name>
    <dbReference type="NCBI Taxonomy" id="1769250"/>
    <lineage>
        <taxon>Bacteria</taxon>
        <taxon>Pseudomonadati</taxon>
        <taxon>Pseudomonadota</taxon>
        <taxon>Betaproteobacteria</taxon>
        <taxon>Burkholderiales</taxon>
        <taxon>Sphaerotilaceae</taxon>
        <taxon>Roseateles</taxon>
    </lineage>
</organism>
<dbReference type="PANTHER" id="PTHR45588">
    <property type="entry name" value="TPR DOMAIN-CONTAINING PROTEIN"/>
    <property type="match status" value="1"/>
</dbReference>
<dbReference type="PANTHER" id="PTHR45588:SF1">
    <property type="entry name" value="WW DOMAIN-CONTAINING PROTEIN"/>
    <property type="match status" value="1"/>
</dbReference>
<comment type="caution">
    <text evidence="1">The sequence shown here is derived from an EMBL/GenBank/DDBJ whole genome shotgun (WGS) entry which is preliminary data.</text>
</comment>
<dbReference type="EMBL" id="JAJIRN010000013">
    <property type="protein sequence ID" value="MCV2371265.1"/>
    <property type="molecule type" value="Genomic_DNA"/>
</dbReference>
<dbReference type="Gene3D" id="1.25.40.10">
    <property type="entry name" value="Tetratricopeptide repeat domain"/>
    <property type="match status" value="1"/>
</dbReference>
<evidence type="ECO:0000313" key="1">
    <source>
        <dbReference type="EMBL" id="MCV2371265.1"/>
    </source>
</evidence>
<evidence type="ECO:0000313" key="2">
    <source>
        <dbReference type="Proteomes" id="UP001209701"/>
    </source>
</evidence>
<accession>A0ABT2YMG8</accession>
<dbReference type="RefSeq" id="WP_263573846.1">
    <property type="nucleotide sequence ID" value="NZ_JAJIRN010000013.1"/>
</dbReference>
<reference evidence="1 2" key="1">
    <citation type="submission" date="2021-11" db="EMBL/GenBank/DDBJ databases">
        <authorList>
            <person name="Liang Q."/>
            <person name="Mou H."/>
            <person name="Liu Z."/>
        </authorList>
    </citation>
    <scope>NUCLEOTIDE SEQUENCE [LARGE SCALE GENOMIC DNA]</scope>
    <source>
        <strain evidence="1 2">CHU3</strain>
    </source>
</reference>
<protein>
    <recommendedName>
        <fullName evidence="3">Tetratricopeptide repeat protein</fullName>
    </recommendedName>
</protein>
<dbReference type="Proteomes" id="UP001209701">
    <property type="component" value="Unassembled WGS sequence"/>
</dbReference>
<name>A0ABT2YMG8_9BURK</name>
<gene>
    <name evidence="1" type="ORF">LNV07_24505</name>
</gene>
<evidence type="ECO:0008006" key="3">
    <source>
        <dbReference type="Google" id="ProtNLM"/>
    </source>
</evidence>
<proteinExistence type="predicted"/>
<keyword evidence="2" id="KW-1185">Reference proteome</keyword>
<sequence length="597" mass="63890">MTKFNLLSGQACYAAELDPPGARQMMTLKLSRSTLGAALVSLLAACALGPLQPDLGARAPVLNGFGDLQLPPVSASPEVQRRFTQGVLQAYAFNEVEAVRMFKAALAQDPACAMCAWGVAWQLGPNINNHGRAQAGEALRYLDYALRHAATLTTRDRTLIDAFALRYGHASQARETAPLTAEVCGSKGAGESGEDYEPPHPLDLAYAAKMRQMQLAAPDDAEILALYAEAEMIATTVDWWNDKTGAAGGRMGEVTTLLEHGLQRHPQHTGLNHYLVHAADSATSAQRAVAAADRLGALAPASPHLLHMPSHIYVRVGRYGDAAQVNEQALAADLTLFDVQKAQGFTVSKDWRNHDQHFLWFAALMQGRGDASLQAARGVAERIAKDEEGSYTEYRRSLALMALLRLERWDAVLAEPLPSGNMGLAQTLGQQAHGVAYARTRRLAEARAALARAEAGASDVAKAHAKPNGFDRTLREIAQAATGRLRAEIALAEGRTDEALKAQAQAVAASQRAYDSEPPMLAAGARLVLGDMQLRAGLAGEAEQTFRADLLTQPGSGWALAGLTKALRAQGREADARALQTQLTLAWRDADAALLAR</sequence>
<dbReference type="InterPro" id="IPR011990">
    <property type="entry name" value="TPR-like_helical_dom_sf"/>
</dbReference>